<sequence length="82" mass="9681">MQVVYSQTSAKQLKKLPKNTQVKTLQIINKLKQNPLSGKPLQGGFKHLRSLRIWPYRIVYLFNSNNQTIFINVIQHRKDVYK</sequence>
<comment type="similarity">
    <text evidence="1">Belongs to the RelE toxin family.</text>
</comment>
<name>A0A1F8CUZ9_9BACT</name>
<evidence type="ECO:0008006" key="5">
    <source>
        <dbReference type="Google" id="ProtNLM"/>
    </source>
</evidence>
<evidence type="ECO:0000256" key="1">
    <source>
        <dbReference type="ARBA" id="ARBA00006226"/>
    </source>
</evidence>
<dbReference type="AlphaFoldDB" id="A0A1F8CUZ9"/>
<proteinExistence type="inferred from homology"/>
<comment type="caution">
    <text evidence="3">The sequence shown here is derived from an EMBL/GenBank/DDBJ whole genome shotgun (WGS) entry which is preliminary data.</text>
</comment>
<dbReference type="STRING" id="1802538.A2382_01925"/>
<accession>A0A1F8CUZ9</accession>
<dbReference type="Gene3D" id="3.30.2310.20">
    <property type="entry name" value="RelE-like"/>
    <property type="match status" value="1"/>
</dbReference>
<evidence type="ECO:0000313" key="3">
    <source>
        <dbReference type="EMBL" id="OGM79659.1"/>
    </source>
</evidence>
<organism evidence="3 4">
    <name type="scientific">Candidatus Woesebacteria bacterium RIFOXYB1_FULL_38_16</name>
    <dbReference type="NCBI Taxonomy" id="1802538"/>
    <lineage>
        <taxon>Bacteria</taxon>
        <taxon>Candidatus Woeseibacteriota</taxon>
    </lineage>
</organism>
<dbReference type="NCBIfam" id="TIGR02385">
    <property type="entry name" value="RelE_StbE"/>
    <property type="match status" value="1"/>
</dbReference>
<dbReference type="Pfam" id="PF05016">
    <property type="entry name" value="ParE_toxin"/>
    <property type="match status" value="1"/>
</dbReference>
<protein>
    <recommendedName>
        <fullName evidence="5">Addiction module toxin RelE</fullName>
    </recommendedName>
</protein>
<evidence type="ECO:0000313" key="4">
    <source>
        <dbReference type="Proteomes" id="UP000178999"/>
    </source>
</evidence>
<dbReference type="PANTHER" id="PTHR35601">
    <property type="entry name" value="TOXIN RELE"/>
    <property type="match status" value="1"/>
</dbReference>
<dbReference type="PANTHER" id="PTHR35601:SF1">
    <property type="entry name" value="TOXIN RELE"/>
    <property type="match status" value="1"/>
</dbReference>
<reference evidence="3 4" key="1">
    <citation type="journal article" date="2016" name="Nat. Commun.">
        <title>Thousands of microbial genomes shed light on interconnected biogeochemical processes in an aquifer system.</title>
        <authorList>
            <person name="Anantharaman K."/>
            <person name="Brown C.T."/>
            <person name="Hug L.A."/>
            <person name="Sharon I."/>
            <person name="Castelle C.J."/>
            <person name="Probst A.J."/>
            <person name="Thomas B.C."/>
            <person name="Singh A."/>
            <person name="Wilkins M.J."/>
            <person name="Karaoz U."/>
            <person name="Brodie E.L."/>
            <person name="Williams K.H."/>
            <person name="Hubbard S.S."/>
            <person name="Banfield J.F."/>
        </authorList>
    </citation>
    <scope>NUCLEOTIDE SEQUENCE [LARGE SCALE GENOMIC DNA]</scope>
</reference>
<dbReference type="InterPro" id="IPR035093">
    <property type="entry name" value="RelE/ParE_toxin_dom_sf"/>
</dbReference>
<evidence type="ECO:0000256" key="2">
    <source>
        <dbReference type="ARBA" id="ARBA00022649"/>
    </source>
</evidence>
<dbReference type="EMBL" id="MGHY01000009">
    <property type="protein sequence ID" value="OGM79659.1"/>
    <property type="molecule type" value="Genomic_DNA"/>
</dbReference>
<dbReference type="SUPFAM" id="SSF143011">
    <property type="entry name" value="RelE-like"/>
    <property type="match status" value="1"/>
</dbReference>
<dbReference type="InterPro" id="IPR007712">
    <property type="entry name" value="RelE/ParE_toxin"/>
</dbReference>
<keyword evidence="2" id="KW-1277">Toxin-antitoxin system</keyword>
<dbReference type="Proteomes" id="UP000178999">
    <property type="component" value="Unassembled WGS sequence"/>
</dbReference>
<gene>
    <name evidence="3" type="ORF">A2382_01925</name>
</gene>